<evidence type="ECO:0000256" key="8">
    <source>
        <dbReference type="ARBA" id="ARBA00022989"/>
    </source>
</evidence>
<comment type="subcellular location">
    <subcellularLocation>
        <location evidence="1 12">Golgi apparatus</location>
        <location evidence="1 12">Golgi stack membrane</location>
        <topology evidence="1 12">Single-pass type II membrane protein</topology>
    </subcellularLocation>
</comment>
<gene>
    <name evidence="15" type="ORF">DIATSA_LOCUS782</name>
</gene>
<comment type="pathway">
    <text evidence="2">Protein modification; protein glycosylation.</text>
</comment>
<organism evidence="15 16">
    <name type="scientific">Diatraea saccharalis</name>
    <name type="common">sugarcane borer</name>
    <dbReference type="NCBI Taxonomy" id="40085"/>
    <lineage>
        <taxon>Eukaryota</taxon>
        <taxon>Metazoa</taxon>
        <taxon>Ecdysozoa</taxon>
        <taxon>Arthropoda</taxon>
        <taxon>Hexapoda</taxon>
        <taxon>Insecta</taxon>
        <taxon>Pterygota</taxon>
        <taxon>Neoptera</taxon>
        <taxon>Endopterygota</taxon>
        <taxon>Lepidoptera</taxon>
        <taxon>Glossata</taxon>
        <taxon>Ditrysia</taxon>
        <taxon>Pyraloidea</taxon>
        <taxon>Crambidae</taxon>
        <taxon>Crambinae</taxon>
        <taxon>Diatraea</taxon>
    </lineage>
</organism>
<feature type="domain" description="Fucosyltransferase N-terminal" evidence="14">
    <location>
        <begin position="65"/>
        <end position="174"/>
    </location>
</feature>
<evidence type="ECO:0000256" key="2">
    <source>
        <dbReference type="ARBA" id="ARBA00004922"/>
    </source>
</evidence>
<evidence type="ECO:0000256" key="7">
    <source>
        <dbReference type="ARBA" id="ARBA00022968"/>
    </source>
</evidence>
<sequence length="371" mass="43348">MYSAVSILFIRSLIIDRYIEIVEIDYLPRRPSAAIERELSIQKRVVALYAKKKKLERLPTDYRFILKWSLSYSHYSNLIYGNGQQLFLDYNCTFNNCYLTNDKGLITDVTFYDAILFDVENKWDPHPIERSEYQRFVFVAAESADNFPICSKVYDNYYNLTWTYKLDSDISNVYINILDKNGTVVGPKANMSWIEPMVPTPDAVIEKIKKKTKAAAWFVSNCNAKNNRRKVANNIKTALKQYGLDIDIYGWCGKMRCPKNQFTECLQLLEEDYYFYFSFENSIAEDYVTEKLLHAVMNYVVPIVYGGANYSRFLPPGSYLDAKEMDANSIAFAINKAIKNPKLYENYFRREGRHLQTLQDPERSTKIHSEK</sequence>
<evidence type="ECO:0000256" key="4">
    <source>
        <dbReference type="ARBA" id="ARBA00022676"/>
    </source>
</evidence>
<dbReference type="Pfam" id="PF00852">
    <property type="entry name" value="Glyco_transf_10"/>
    <property type="match status" value="1"/>
</dbReference>
<dbReference type="Gene3D" id="3.40.50.11660">
    <property type="entry name" value="Glycosyl transferase family 10, C-terminal domain"/>
    <property type="match status" value="1"/>
</dbReference>
<keyword evidence="8" id="KW-1133">Transmembrane helix</keyword>
<dbReference type="GO" id="GO:0032580">
    <property type="term" value="C:Golgi cisterna membrane"/>
    <property type="evidence" value="ECO:0007669"/>
    <property type="project" value="UniProtKB-SubCell"/>
</dbReference>
<comment type="similarity">
    <text evidence="3 12">Belongs to the glycosyltransferase 10 family.</text>
</comment>
<name>A0A9N9QL75_9NEOP</name>
<dbReference type="EMBL" id="OU893332">
    <property type="protein sequence ID" value="CAG9782536.1"/>
    <property type="molecule type" value="Genomic_DNA"/>
</dbReference>
<evidence type="ECO:0000256" key="5">
    <source>
        <dbReference type="ARBA" id="ARBA00022679"/>
    </source>
</evidence>
<evidence type="ECO:0000256" key="11">
    <source>
        <dbReference type="ARBA" id="ARBA00023180"/>
    </source>
</evidence>
<dbReference type="SUPFAM" id="SSF53756">
    <property type="entry name" value="UDP-Glycosyltransferase/glycogen phosphorylase"/>
    <property type="match status" value="1"/>
</dbReference>
<dbReference type="InterPro" id="IPR055270">
    <property type="entry name" value="Glyco_tran_10_C"/>
</dbReference>
<accession>A0A9N9QL75</accession>
<evidence type="ECO:0000256" key="6">
    <source>
        <dbReference type="ARBA" id="ARBA00022692"/>
    </source>
</evidence>
<keyword evidence="7" id="KW-0735">Signal-anchor</keyword>
<dbReference type="Proteomes" id="UP001153714">
    <property type="component" value="Chromosome 1"/>
</dbReference>
<evidence type="ECO:0000259" key="14">
    <source>
        <dbReference type="Pfam" id="PF17039"/>
    </source>
</evidence>
<dbReference type="InterPro" id="IPR001503">
    <property type="entry name" value="Glyco_trans_10"/>
</dbReference>
<dbReference type="GO" id="GO:0008417">
    <property type="term" value="F:fucosyltransferase activity"/>
    <property type="evidence" value="ECO:0007669"/>
    <property type="project" value="InterPro"/>
</dbReference>
<evidence type="ECO:0000256" key="3">
    <source>
        <dbReference type="ARBA" id="ARBA00008919"/>
    </source>
</evidence>
<dbReference type="PANTHER" id="PTHR48438:SF1">
    <property type="entry name" value="ALPHA-(1,3)-FUCOSYLTRANSFERASE C-RELATED"/>
    <property type="match status" value="1"/>
</dbReference>
<dbReference type="AlphaFoldDB" id="A0A9N9QL75"/>
<evidence type="ECO:0000256" key="1">
    <source>
        <dbReference type="ARBA" id="ARBA00004447"/>
    </source>
</evidence>
<keyword evidence="10" id="KW-0472">Membrane</keyword>
<evidence type="ECO:0000313" key="15">
    <source>
        <dbReference type="EMBL" id="CAG9782536.1"/>
    </source>
</evidence>
<evidence type="ECO:0000256" key="12">
    <source>
        <dbReference type="RuleBase" id="RU003832"/>
    </source>
</evidence>
<dbReference type="InterPro" id="IPR031481">
    <property type="entry name" value="Glyco_tran_10_N"/>
</dbReference>
<reference evidence="15" key="2">
    <citation type="submission" date="2022-10" db="EMBL/GenBank/DDBJ databases">
        <authorList>
            <consortium name="ENA_rothamsted_submissions"/>
            <consortium name="culmorum"/>
            <person name="King R."/>
        </authorList>
    </citation>
    <scope>NUCLEOTIDE SEQUENCE</scope>
</reference>
<keyword evidence="5 12" id="KW-0808">Transferase</keyword>
<evidence type="ECO:0000256" key="9">
    <source>
        <dbReference type="ARBA" id="ARBA00023034"/>
    </source>
</evidence>
<evidence type="ECO:0000313" key="16">
    <source>
        <dbReference type="Proteomes" id="UP001153714"/>
    </source>
</evidence>
<reference evidence="15" key="1">
    <citation type="submission" date="2021-12" db="EMBL/GenBank/DDBJ databases">
        <authorList>
            <person name="King R."/>
        </authorList>
    </citation>
    <scope>NUCLEOTIDE SEQUENCE</scope>
</reference>
<dbReference type="OrthoDB" id="427096at2759"/>
<keyword evidence="11" id="KW-0325">Glycoprotein</keyword>
<dbReference type="InterPro" id="IPR038577">
    <property type="entry name" value="GT10-like_C_sf"/>
</dbReference>
<dbReference type="Pfam" id="PF17039">
    <property type="entry name" value="Glyco_tran_10_N"/>
    <property type="match status" value="1"/>
</dbReference>
<evidence type="ECO:0000256" key="10">
    <source>
        <dbReference type="ARBA" id="ARBA00023136"/>
    </source>
</evidence>
<keyword evidence="9 12" id="KW-0333">Golgi apparatus</keyword>
<dbReference type="EC" id="2.4.1.-" evidence="12"/>
<feature type="domain" description="Fucosyltransferase C-terminal" evidence="13">
    <location>
        <begin position="209"/>
        <end position="349"/>
    </location>
</feature>
<keyword evidence="4 12" id="KW-0328">Glycosyltransferase</keyword>
<keyword evidence="16" id="KW-1185">Reference proteome</keyword>
<keyword evidence="6 12" id="KW-0812">Transmembrane</keyword>
<evidence type="ECO:0000259" key="13">
    <source>
        <dbReference type="Pfam" id="PF00852"/>
    </source>
</evidence>
<protein>
    <recommendedName>
        <fullName evidence="12">Fucosyltransferase</fullName>
        <ecNumber evidence="12">2.4.1.-</ecNumber>
    </recommendedName>
</protein>
<dbReference type="PANTHER" id="PTHR48438">
    <property type="entry name" value="ALPHA-(1,3)-FUCOSYLTRANSFERASE C-RELATED"/>
    <property type="match status" value="1"/>
</dbReference>
<proteinExistence type="inferred from homology"/>